<dbReference type="Pfam" id="PF02817">
    <property type="entry name" value="E3_binding"/>
    <property type="match status" value="1"/>
</dbReference>
<evidence type="ECO:0000256" key="3">
    <source>
        <dbReference type="ARBA" id="ARBA00022679"/>
    </source>
</evidence>
<dbReference type="NCBIfam" id="TIGR01348">
    <property type="entry name" value="PDHac_trf_long"/>
    <property type="match status" value="1"/>
</dbReference>
<dbReference type="PANTHER" id="PTHR43178">
    <property type="entry name" value="DIHYDROLIPOAMIDE ACETYLTRANSFERASE COMPONENT OF PYRUVATE DEHYDROGENASE COMPLEX"/>
    <property type="match status" value="1"/>
</dbReference>
<keyword evidence="6 9" id="KW-0012">Acyltransferase</keyword>
<dbReference type="RefSeq" id="WP_311659091.1">
    <property type="nucleotide sequence ID" value="NZ_JAVRHY010000008.1"/>
</dbReference>
<evidence type="ECO:0000313" key="14">
    <source>
        <dbReference type="Proteomes" id="UP001259982"/>
    </source>
</evidence>
<dbReference type="InterPro" id="IPR000089">
    <property type="entry name" value="Biotin_lipoyl"/>
</dbReference>
<evidence type="ECO:0000256" key="5">
    <source>
        <dbReference type="ARBA" id="ARBA00022823"/>
    </source>
</evidence>
<dbReference type="CDD" id="cd06849">
    <property type="entry name" value="lipoyl_domain"/>
    <property type="match status" value="1"/>
</dbReference>
<name>A0ABU3B8R7_9GAMM</name>
<keyword evidence="4" id="KW-0677">Repeat</keyword>
<dbReference type="InterPro" id="IPR023213">
    <property type="entry name" value="CAT-like_dom_sf"/>
</dbReference>
<comment type="caution">
    <text evidence="13">The sequence shown here is derived from an EMBL/GenBank/DDBJ whole genome shotgun (WGS) entry which is preliminary data.</text>
</comment>
<dbReference type="SUPFAM" id="SSF47005">
    <property type="entry name" value="Peripheral subunit-binding domain of 2-oxo acid dehydrogenase complex"/>
    <property type="match status" value="1"/>
</dbReference>
<feature type="compositionally biased region" description="Acidic residues" evidence="10">
    <location>
        <begin position="78"/>
        <end position="95"/>
    </location>
</feature>
<comment type="subunit">
    <text evidence="2 9">Forms a 24-polypeptide structural core with octahedral symmetry.</text>
</comment>
<feature type="compositionally biased region" description="Basic and acidic residues" evidence="10">
    <location>
        <begin position="124"/>
        <end position="134"/>
    </location>
</feature>
<protein>
    <recommendedName>
        <fullName evidence="9">Acetyltransferase component of pyruvate dehydrogenase complex</fullName>
        <ecNumber evidence="9">2.3.1.12</ecNumber>
    </recommendedName>
</protein>
<dbReference type="InterPro" id="IPR006256">
    <property type="entry name" value="AcTrfase_Pyrv_DH_cplx"/>
</dbReference>
<feature type="region of interest" description="Disordered" evidence="10">
    <location>
        <begin position="76"/>
        <end position="149"/>
    </location>
</feature>
<dbReference type="InterPro" id="IPR036625">
    <property type="entry name" value="E3-bd_dom_sf"/>
</dbReference>
<comment type="catalytic activity">
    <reaction evidence="8 9">
        <text>N(6)-[(R)-dihydrolipoyl]-L-lysyl-[protein] + acetyl-CoA = N(6)-[(R)-S(8)-acetyldihydrolipoyl]-L-lysyl-[protein] + CoA</text>
        <dbReference type="Rhea" id="RHEA:17017"/>
        <dbReference type="Rhea" id="RHEA-COMP:10475"/>
        <dbReference type="Rhea" id="RHEA-COMP:10478"/>
        <dbReference type="ChEBI" id="CHEBI:57287"/>
        <dbReference type="ChEBI" id="CHEBI:57288"/>
        <dbReference type="ChEBI" id="CHEBI:83100"/>
        <dbReference type="ChEBI" id="CHEBI:83111"/>
        <dbReference type="EC" id="2.3.1.12"/>
    </reaction>
</comment>
<comment type="similarity">
    <text evidence="1 9">Belongs to the 2-oxoacid dehydrogenase family.</text>
</comment>
<keyword evidence="3 9" id="KW-0808">Transferase</keyword>
<keyword evidence="5 9" id="KW-0450">Lipoyl</keyword>
<evidence type="ECO:0000256" key="9">
    <source>
        <dbReference type="RuleBase" id="RU361137"/>
    </source>
</evidence>
<dbReference type="EC" id="2.3.1.12" evidence="9"/>
<reference evidence="13 14" key="1">
    <citation type="submission" date="2023-09" db="EMBL/GenBank/DDBJ databases">
        <authorList>
            <person name="Rey-Velasco X."/>
        </authorList>
    </citation>
    <scope>NUCLEOTIDE SEQUENCE [LARGE SCALE GENOMIC DNA]</scope>
    <source>
        <strain evidence="13 14">P385</strain>
    </source>
</reference>
<dbReference type="InterPro" id="IPR003016">
    <property type="entry name" value="2-oxoA_DH_lipoyl-BS"/>
</dbReference>
<gene>
    <name evidence="13" type="primary">aceF</name>
    <name evidence="13" type="ORF">RM531_10305</name>
</gene>
<dbReference type="InterPro" id="IPR004167">
    <property type="entry name" value="PSBD"/>
</dbReference>
<dbReference type="PANTHER" id="PTHR43178:SF2">
    <property type="entry name" value="DIHYDROLIPOYLLYSINE-RESIDUE ACETYLTRANSFERASE COMPONENT OF PYRUVATE DEHYDROGENASE COMPLEX"/>
    <property type="match status" value="1"/>
</dbReference>
<organism evidence="13 14">
    <name type="scientific">Spectribacter acetivorans</name>
    <dbReference type="NCBI Taxonomy" id="3075603"/>
    <lineage>
        <taxon>Bacteria</taxon>
        <taxon>Pseudomonadati</taxon>
        <taxon>Pseudomonadota</taxon>
        <taxon>Gammaproteobacteria</taxon>
        <taxon>Salinisphaerales</taxon>
        <taxon>Salinisphaeraceae</taxon>
        <taxon>Spectribacter</taxon>
    </lineage>
</organism>
<dbReference type="PROSITE" id="PS00189">
    <property type="entry name" value="LIPOYL"/>
    <property type="match status" value="1"/>
</dbReference>
<evidence type="ECO:0000256" key="2">
    <source>
        <dbReference type="ARBA" id="ARBA00011484"/>
    </source>
</evidence>
<evidence type="ECO:0000259" key="12">
    <source>
        <dbReference type="PROSITE" id="PS51826"/>
    </source>
</evidence>
<dbReference type="Gene3D" id="4.10.320.10">
    <property type="entry name" value="E3-binding domain"/>
    <property type="match status" value="1"/>
</dbReference>
<dbReference type="InterPro" id="IPR050743">
    <property type="entry name" value="2-oxoacid_DH_E2_comp"/>
</dbReference>
<evidence type="ECO:0000256" key="8">
    <source>
        <dbReference type="ARBA" id="ARBA00048370"/>
    </source>
</evidence>
<comment type="cofactor">
    <cofactor evidence="9">
        <name>(R)-lipoate</name>
        <dbReference type="ChEBI" id="CHEBI:83088"/>
    </cofactor>
    <text evidence="9">Binds 1 lipoyl cofactor covalently.</text>
</comment>
<dbReference type="SUPFAM" id="SSF51230">
    <property type="entry name" value="Single hybrid motif"/>
    <property type="match status" value="1"/>
</dbReference>
<evidence type="ECO:0000256" key="10">
    <source>
        <dbReference type="SAM" id="MobiDB-lite"/>
    </source>
</evidence>
<dbReference type="Pfam" id="PF00198">
    <property type="entry name" value="2-oxoacid_dh"/>
    <property type="match status" value="1"/>
</dbReference>
<dbReference type="InterPro" id="IPR011053">
    <property type="entry name" value="Single_hybrid_motif"/>
</dbReference>
<evidence type="ECO:0000256" key="4">
    <source>
        <dbReference type="ARBA" id="ARBA00022737"/>
    </source>
</evidence>
<feature type="compositionally biased region" description="Polar residues" evidence="10">
    <location>
        <begin position="110"/>
        <end position="123"/>
    </location>
</feature>
<evidence type="ECO:0000256" key="6">
    <source>
        <dbReference type="ARBA" id="ARBA00023315"/>
    </source>
</evidence>
<proteinExistence type="inferred from homology"/>
<evidence type="ECO:0000313" key="13">
    <source>
        <dbReference type="EMBL" id="MDT0618865.1"/>
    </source>
</evidence>
<accession>A0ABU3B8R7</accession>
<dbReference type="Pfam" id="PF00364">
    <property type="entry name" value="Biotin_lipoyl"/>
    <property type="match status" value="1"/>
</dbReference>
<evidence type="ECO:0000256" key="1">
    <source>
        <dbReference type="ARBA" id="ARBA00007317"/>
    </source>
</evidence>
<dbReference type="EMBL" id="JAVRHY010000008">
    <property type="protein sequence ID" value="MDT0618865.1"/>
    <property type="molecule type" value="Genomic_DNA"/>
</dbReference>
<evidence type="ECO:0000259" key="11">
    <source>
        <dbReference type="PROSITE" id="PS50968"/>
    </source>
</evidence>
<dbReference type="PROSITE" id="PS51826">
    <property type="entry name" value="PSBD"/>
    <property type="match status" value="1"/>
</dbReference>
<dbReference type="Gene3D" id="3.30.559.10">
    <property type="entry name" value="Chloramphenicol acetyltransferase-like domain"/>
    <property type="match status" value="1"/>
</dbReference>
<dbReference type="InterPro" id="IPR001078">
    <property type="entry name" value="2-oxoacid_DH_actylTfrase"/>
</dbReference>
<dbReference type="Gene3D" id="2.40.50.100">
    <property type="match status" value="1"/>
</dbReference>
<feature type="domain" description="Peripheral subunit-binding (PSBD)" evidence="12">
    <location>
        <begin position="145"/>
        <end position="182"/>
    </location>
</feature>
<dbReference type="GO" id="GO:0004742">
    <property type="term" value="F:dihydrolipoyllysine-residue acetyltransferase activity"/>
    <property type="evidence" value="ECO:0007669"/>
    <property type="project" value="UniProtKB-EC"/>
</dbReference>
<keyword evidence="14" id="KW-1185">Reference proteome</keyword>
<feature type="domain" description="Lipoyl-binding" evidence="11">
    <location>
        <begin position="2"/>
        <end position="76"/>
    </location>
</feature>
<evidence type="ECO:0000256" key="7">
    <source>
        <dbReference type="ARBA" id="ARBA00025211"/>
    </source>
</evidence>
<sequence length="441" mass="46433">MSTEIRVPDIGDFDAVEVIEVLVSAGDAIENEQPLITLESDKATMEVPATAAGKVAEVRVKEGDKVAEGDVIVILEDSGGDAEDEGTADAAEDADEKASDSGRASAAEQEATTPPASSQPETRNASRETADGVDARPSAPGKAAHASPAVRKFARELGVDLSRVEGTGPKNRIRKEDVQQFVKQAVSGAGATPAAASGLPAQPDVDFSQFGETETVALSRIRKLSAKALHASWLRIPHVTQFDQADITDLEAFRKNQKSRAESEGVKLTMLAFLLKAAGVTLAEFPDLNSALAADGEHLIRKHYYNVGVAVDTDNGLVVPVIRDVLNKGVFDLAHELSEVSDRARNGKLKGADLQGGCFSISSLGGIGGTAFTPIVNSPEVGILGVSRAAMQPVWNGSEFVPRLMLPLSLSYDHRVIDGAVAARITGFLADVLGDIRKLLL</sequence>
<dbReference type="SUPFAM" id="SSF52777">
    <property type="entry name" value="CoA-dependent acyltransferases"/>
    <property type="match status" value="1"/>
</dbReference>
<dbReference type="PROSITE" id="PS50968">
    <property type="entry name" value="BIOTINYL_LIPOYL"/>
    <property type="match status" value="1"/>
</dbReference>
<comment type="function">
    <text evidence="7">The pyruvate dehydrogenase complex catalyzes the overall conversion of pyruvate to acetyl-CoA and CO(2). It contains multiple copies of three enzymatic components: pyruvate dehydrogenase (E1), dihydrolipoamide acetyltransferase (E2) and lipoamide dehydrogenase (E3).</text>
</comment>
<dbReference type="Proteomes" id="UP001259982">
    <property type="component" value="Unassembled WGS sequence"/>
</dbReference>